<feature type="disulfide bond" evidence="6">
    <location>
        <begin position="60"/>
        <end position="87"/>
    </location>
</feature>
<dbReference type="InParanoid" id="A7RVR0"/>
<feature type="domain" description="Sushi" evidence="7">
    <location>
        <begin position="153"/>
        <end position="211"/>
    </location>
</feature>
<dbReference type="Gene3D" id="2.10.70.10">
    <property type="entry name" value="Complement Module, domain 1"/>
    <property type="match status" value="5"/>
</dbReference>
<feature type="non-terminal residue" evidence="8">
    <location>
        <position position="1"/>
    </location>
</feature>
<dbReference type="PANTHER" id="PTHR46393">
    <property type="entry name" value="SUSHI DOMAIN-CONTAINING PROTEIN"/>
    <property type="match status" value="1"/>
</dbReference>
<feature type="domain" description="Sushi" evidence="7">
    <location>
        <begin position="90"/>
        <end position="152"/>
    </location>
</feature>
<evidence type="ECO:0000256" key="5">
    <source>
        <dbReference type="ARBA" id="ARBA00023180"/>
    </source>
</evidence>
<evidence type="ECO:0000256" key="3">
    <source>
        <dbReference type="ARBA" id="ARBA00022737"/>
    </source>
</evidence>
<gene>
    <name evidence="8" type="ORF">NEMVEDRAFT_v1g95035</name>
</gene>
<feature type="disulfide bond" evidence="6">
    <location>
        <begin position="123"/>
        <end position="150"/>
    </location>
</feature>
<dbReference type="Proteomes" id="UP000001593">
    <property type="component" value="Unassembled WGS sequence"/>
</dbReference>
<keyword evidence="5" id="KW-0325">Glycoprotein</keyword>
<feature type="disulfide bond" evidence="6">
    <location>
        <begin position="182"/>
        <end position="209"/>
    </location>
</feature>
<dbReference type="PANTHER" id="PTHR46393:SF7">
    <property type="entry name" value="COMPLEMENT C2"/>
    <property type="match status" value="1"/>
</dbReference>
<keyword evidence="1 6" id="KW-0768">Sushi</keyword>
<dbReference type="FunFam" id="2.10.70.10:FF:000014">
    <property type="entry name" value="Membrane cofactor protein"/>
    <property type="match status" value="1"/>
</dbReference>
<dbReference type="OMA" id="CERIYCR"/>
<evidence type="ECO:0000256" key="6">
    <source>
        <dbReference type="PROSITE-ProRule" id="PRU00302"/>
    </source>
</evidence>
<comment type="caution">
    <text evidence="6">Lacks conserved residue(s) required for the propagation of feature annotation.</text>
</comment>
<feature type="domain" description="Sushi" evidence="7">
    <location>
        <begin position="212"/>
        <end position="269"/>
    </location>
</feature>
<organism evidence="8 9">
    <name type="scientific">Nematostella vectensis</name>
    <name type="common">Starlet sea anemone</name>
    <dbReference type="NCBI Taxonomy" id="45351"/>
    <lineage>
        <taxon>Eukaryota</taxon>
        <taxon>Metazoa</taxon>
        <taxon>Cnidaria</taxon>
        <taxon>Anthozoa</taxon>
        <taxon>Hexacorallia</taxon>
        <taxon>Actiniaria</taxon>
        <taxon>Edwardsiidae</taxon>
        <taxon>Nematostella</taxon>
    </lineage>
</organism>
<proteinExistence type="predicted"/>
<dbReference type="Pfam" id="PF00084">
    <property type="entry name" value="Sushi"/>
    <property type="match status" value="5"/>
</dbReference>
<dbReference type="SMART" id="SM00032">
    <property type="entry name" value="CCP"/>
    <property type="match status" value="4"/>
</dbReference>
<sequence length="279" mass="29908">FSCQSGYQIVGSSSRSCTSGQWTGTQPRCEALSCPALPSISLGQVSVPSQLVGALATYTCNAGYRVIGSKTRTCQADTTWSGINPSCERIYCREVGTVKNSARMLVGYSGIRAVVGSVVRFTCNSNHAMGGAADLVCQRDGTWSAQLPRCILVDCGDPGSLYGGSRALSGGTKYQAVVTWTCLANHHLQGKRTQTCQEDGEWSGTKPFCLKNSCGYLDPPANGKKIGDEHNYGKSVTFECDTGYRLKGSKARTCQNNGLWDGTQPTCESKKHVVLRGRR</sequence>
<accession>A7RVR0</accession>
<evidence type="ECO:0000256" key="2">
    <source>
        <dbReference type="ARBA" id="ARBA00022729"/>
    </source>
</evidence>
<evidence type="ECO:0000256" key="4">
    <source>
        <dbReference type="ARBA" id="ARBA00023157"/>
    </source>
</evidence>
<evidence type="ECO:0000256" key="1">
    <source>
        <dbReference type="ARBA" id="ARBA00022659"/>
    </source>
</evidence>
<dbReference type="PROSITE" id="PS50923">
    <property type="entry name" value="SUSHI"/>
    <property type="match status" value="5"/>
</dbReference>
<dbReference type="InterPro" id="IPR035976">
    <property type="entry name" value="Sushi/SCR/CCP_sf"/>
</dbReference>
<feature type="domain" description="Sushi" evidence="7">
    <location>
        <begin position="32"/>
        <end position="89"/>
    </location>
</feature>
<protein>
    <recommendedName>
        <fullName evidence="7">Sushi domain-containing protein</fullName>
    </recommendedName>
</protein>
<feature type="domain" description="Sushi" evidence="7">
    <location>
        <begin position="1"/>
        <end position="31"/>
    </location>
</feature>
<dbReference type="EMBL" id="DS469544">
    <property type="protein sequence ID" value="EDO44432.1"/>
    <property type="molecule type" value="Genomic_DNA"/>
</dbReference>
<dbReference type="SUPFAM" id="SSF57535">
    <property type="entry name" value="Complement control module/SCR domain"/>
    <property type="match status" value="5"/>
</dbReference>
<evidence type="ECO:0000313" key="9">
    <source>
        <dbReference type="Proteomes" id="UP000001593"/>
    </source>
</evidence>
<dbReference type="HOGENOM" id="CLU_020107_5_1_1"/>
<dbReference type="AlphaFoldDB" id="A7RVR0"/>
<reference evidence="8 9" key="1">
    <citation type="journal article" date="2007" name="Science">
        <title>Sea anemone genome reveals ancestral eumetazoan gene repertoire and genomic organization.</title>
        <authorList>
            <person name="Putnam N.H."/>
            <person name="Srivastava M."/>
            <person name="Hellsten U."/>
            <person name="Dirks B."/>
            <person name="Chapman J."/>
            <person name="Salamov A."/>
            <person name="Terry A."/>
            <person name="Shapiro H."/>
            <person name="Lindquist E."/>
            <person name="Kapitonov V.V."/>
            <person name="Jurka J."/>
            <person name="Genikhovich G."/>
            <person name="Grigoriev I.V."/>
            <person name="Lucas S.M."/>
            <person name="Steele R.E."/>
            <person name="Finnerty J.R."/>
            <person name="Technau U."/>
            <person name="Martindale M.Q."/>
            <person name="Rokhsar D.S."/>
        </authorList>
    </citation>
    <scope>NUCLEOTIDE SEQUENCE [LARGE SCALE GENOMIC DNA]</scope>
    <source>
        <strain evidence="9">CH2 X CH6</strain>
    </source>
</reference>
<keyword evidence="3" id="KW-0677">Repeat</keyword>
<dbReference type="InterPro" id="IPR000436">
    <property type="entry name" value="Sushi_SCR_CCP_dom"/>
</dbReference>
<keyword evidence="4 6" id="KW-1015">Disulfide bond</keyword>
<evidence type="ECO:0000313" key="8">
    <source>
        <dbReference type="EMBL" id="EDO44432.1"/>
    </source>
</evidence>
<name>A7RVR0_NEMVE</name>
<keyword evidence="9" id="KW-1185">Reference proteome</keyword>
<dbReference type="eggNOG" id="KOG4297">
    <property type="taxonomic scope" value="Eukaryota"/>
</dbReference>
<dbReference type="CDD" id="cd00033">
    <property type="entry name" value="CCP"/>
    <property type="match status" value="5"/>
</dbReference>
<keyword evidence="2" id="KW-0732">Signal</keyword>
<evidence type="ECO:0000259" key="7">
    <source>
        <dbReference type="PROSITE" id="PS50923"/>
    </source>
</evidence>
<feature type="disulfide bond" evidence="6">
    <location>
        <begin position="240"/>
        <end position="267"/>
    </location>
</feature>